<comment type="caution">
    <text evidence="1">The sequence shown here is derived from an EMBL/GenBank/DDBJ whole genome shotgun (WGS) entry which is preliminary data.</text>
</comment>
<name>A0A7Z7I1N3_9BURK</name>
<gene>
    <name evidence="1" type="ORF">SAMN05446927_0570</name>
</gene>
<dbReference type="Proteomes" id="UP000219522">
    <property type="component" value="Unassembled WGS sequence"/>
</dbReference>
<evidence type="ECO:0000313" key="2">
    <source>
        <dbReference type="Proteomes" id="UP000219522"/>
    </source>
</evidence>
<dbReference type="AlphaFoldDB" id="A0A7Z7I1N3"/>
<organism evidence="1 2">
    <name type="scientific">Caballeronia arationis</name>
    <dbReference type="NCBI Taxonomy" id="1777142"/>
    <lineage>
        <taxon>Bacteria</taxon>
        <taxon>Pseudomonadati</taxon>
        <taxon>Pseudomonadota</taxon>
        <taxon>Betaproteobacteria</taxon>
        <taxon>Burkholderiales</taxon>
        <taxon>Burkholderiaceae</taxon>
        <taxon>Caballeronia</taxon>
    </lineage>
</organism>
<sequence length="105" mass="11406">MLLGQCFISDHPLQSRKSIQALCLQRTHAKLLGDHQRRAIVIMSFLNPKCGSAVIQDKIPQQAPGPGFICSLAGGLSNINRVVCMSESVILSTSKVAHSTEIQEH</sequence>
<proteinExistence type="predicted"/>
<keyword evidence="2" id="KW-1185">Reference proteome</keyword>
<accession>A0A7Z7I1N3</accession>
<dbReference type="EMBL" id="OCSU01000001">
    <property type="protein sequence ID" value="SOE52961.1"/>
    <property type="molecule type" value="Genomic_DNA"/>
</dbReference>
<protein>
    <submittedName>
        <fullName evidence="1">Uncharacterized protein</fullName>
    </submittedName>
</protein>
<reference evidence="1 2" key="1">
    <citation type="submission" date="2017-09" db="EMBL/GenBank/DDBJ databases">
        <authorList>
            <person name="Varghese N."/>
            <person name="Submissions S."/>
        </authorList>
    </citation>
    <scope>NUCLEOTIDE SEQUENCE [LARGE SCALE GENOMIC DNA]</scope>
    <source>
        <strain evidence="1 2">OK806</strain>
    </source>
</reference>
<evidence type="ECO:0000313" key="1">
    <source>
        <dbReference type="EMBL" id="SOE52961.1"/>
    </source>
</evidence>